<evidence type="ECO:0000313" key="9">
    <source>
        <dbReference type="EMBL" id="PKU29425.1"/>
    </source>
</evidence>
<comment type="function">
    <text evidence="3">In addition to its role as an aminoacyl-tRNA synthetase, has also cysteine persulfide synthase activity. Produces reactive persulfide species such as cysteine persulfide (CysSSH) from substrate cysteine and mediate direct incorporation of CysSSH into proteins during translations, resulting in protein persulfides and polysulfides. CysSSHs behave as potent antioxidants and cellular protectants.</text>
</comment>
<proteinExistence type="inferred from homology"/>
<dbReference type="SUPFAM" id="SSF47323">
    <property type="entry name" value="Anticodon-binding domain of a subclass of class I aminoacyl-tRNA synthetases"/>
    <property type="match status" value="1"/>
</dbReference>
<dbReference type="OrthoDB" id="438179at2759"/>
<evidence type="ECO:0000256" key="2">
    <source>
        <dbReference type="ARBA" id="ARBA00043868"/>
    </source>
</evidence>
<dbReference type="InterPro" id="IPR009080">
    <property type="entry name" value="tRNAsynth_Ia_anticodon-bd"/>
</dbReference>
<protein>
    <submittedName>
        <fullName evidence="9">Uncharacterized protein</fullName>
    </submittedName>
</protein>
<dbReference type="EMBL" id="KZ517152">
    <property type="protein sequence ID" value="PKU29425.1"/>
    <property type="molecule type" value="Genomic_DNA"/>
</dbReference>
<comment type="catalytic activity">
    <reaction evidence="6">
        <text>S-sulfanyl-L-cysteine + L-cysteine = S-disulfanyl-L-cysteine + L-alanine</text>
        <dbReference type="Rhea" id="RHEA:78627"/>
        <dbReference type="ChEBI" id="CHEBI:35235"/>
        <dbReference type="ChEBI" id="CHEBI:57972"/>
        <dbReference type="ChEBI" id="CHEBI:58591"/>
        <dbReference type="ChEBI" id="CHEBI:229465"/>
    </reaction>
    <physiologicalReaction direction="left-to-right" evidence="6">
        <dbReference type="Rhea" id="RHEA:78628"/>
    </physiologicalReaction>
</comment>
<evidence type="ECO:0000313" key="10">
    <source>
        <dbReference type="Proteomes" id="UP000233556"/>
    </source>
</evidence>
<dbReference type="GO" id="GO:0005737">
    <property type="term" value="C:cytoplasm"/>
    <property type="evidence" value="ECO:0007669"/>
    <property type="project" value="TreeGrafter"/>
</dbReference>
<comment type="catalytic activity">
    <reaction evidence="4">
        <text>S-disulfanyl-L-cysteine + tRNA(Cys) + ATP = (S)-disulfanyl-L-cysteinyl-tRNA(Cys) + AMP + diphosphate</text>
        <dbReference type="Rhea" id="RHEA:78651"/>
        <dbReference type="Rhea" id="RHEA-COMP:9661"/>
        <dbReference type="Rhea" id="RHEA-COMP:19120"/>
        <dbReference type="ChEBI" id="CHEBI:30616"/>
        <dbReference type="ChEBI" id="CHEBI:33019"/>
        <dbReference type="ChEBI" id="CHEBI:78442"/>
        <dbReference type="ChEBI" id="CHEBI:229465"/>
        <dbReference type="ChEBI" id="CHEBI:229521"/>
        <dbReference type="ChEBI" id="CHEBI:456215"/>
    </reaction>
    <physiologicalReaction direction="left-to-right" evidence="4">
        <dbReference type="Rhea" id="RHEA:78652"/>
    </physiologicalReaction>
</comment>
<reference evidence="10" key="1">
    <citation type="submission" date="2017-11" db="EMBL/GenBank/DDBJ databases">
        <authorList>
            <person name="Lima N.C."/>
            <person name="Parody-Merino A.M."/>
            <person name="Battley P.F."/>
            <person name="Fidler A.E."/>
            <person name="Prosdocimi F."/>
        </authorList>
    </citation>
    <scope>NUCLEOTIDE SEQUENCE [LARGE SCALE GENOMIC DNA]</scope>
</reference>
<evidence type="ECO:0000256" key="3">
    <source>
        <dbReference type="ARBA" id="ARBA00045476"/>
    </source>
</evidence>
<comment type="function">
    <text evidence="2">Mitochondrial cysteine-specific aminoacyl-tRNA synthetase that catalyzes the ATP-dependent ligation of cysteine to tRNA(Cys).</text>
</comment>
<organism evidence="9 10">
    <name type="scientific">Limosa lapponica baueri</name>
    <dbReference type="NCBI Taxonomy" id="1758121"/>
    <lineage>
        <taxon>Eukaryota</taxon>
        <taxon>Metazoa</taxon>
        <taxon>Chordata</taxon>
        <taxon>Craniata</taxon>
        <taxon>Vertebrata</taxon>
        <taxon>Euteleostomi</taxon>
        <taxon>Archelosauria</taxon>
        <taxon>Archosauria</taxon>
        <taxon>Dinosauria</taxon>
        <taxon>Saurischia</taxon>
        <taxon>Theropoda</taxon>
        <taxon>Coelurosauria</taxon>
        <taxon>Aves</taxon>
        <taxon>Neognathae</taxon>
        <taxon>Neoaves</taxon>
        <taxon>Charadriiformes</taxon>
        <taxon>Scolopacidae</taxon>
        <taxon>Limosa</taxon>
    </lineage>
</organism>
<evidence type="ECO:0000256" key="7">
    <source>
        <dbReference type="ARBA" id="ARBA00048609"/>
    </source>
</evidence>
<dbReference type="AlphaFoldDB" id="A0A2I0T6K4"/>
<reference evidence="10" key="2">
    <citation type="submission" date="2017-12" db="EMBL/GenBank/DDBJ databases">
        <title>Genome sequence of the Bar-tailed Godwit (Limosa lapponica baueri).</title>
        <authorList>
            <person name="Lima N.C.B."/>
            <person name="Parody-Merino A.M."/>
            <person name="Battley P.F."/>
            <person name="Fidler A.E."/>
            <person name="Prosdocimi F."/>
        </authorList>
    </citation>
    <scope>NUCLEOTIDE SEQUENCE [LARGE SCALE GENOMIC DNA]</scope>
</reference>
<dbReference type="PANTHER" id="PTHR10890:SF27">
    <property type="entry name" value="CYSTEINE--TRNA LIGASE, MITOCHONDRIAL-RELATED"/>
    <property type="match status" value="1"/>
</dbReference>
<dbReference type="GO" id="GO:0006423">
    <property type="term" value="P:cysteinyl-tRNA aminoacylation"/>
    <property type="evidence" value="ECO:0007669"/>
    <property type="project" value="TreeGrafter"/>
</dbReference>
<comment type="catalytic activity">
    <reaction evidence="7">
        <text>S-sulfanyl-L-cysteine + tRNA(Cys) + ATP = (S)-sulfanyl-L-cysteinyl-tRNA(Cys) + AMP + diphosphate</text>
        <dbReference type="Rhea" id="RHEA:78647"/>
        <dbReference type="Rhea" id="RHEA-COMP:9661"/>
        <dbReference type="Rhea" id="RHEA-COMP:19119"/>
        <dbReference type="ChEBI" id="CHEBI:30616"/>
        <dbReference type="ChEBI" id="CHEBI:33019"/>
        <dbReference type="ChEBI" id="CHEBI:58591"/>
        <dbReference type="ChEBI" id="CHEBI:78442"/>
        <dbReference type="ChEBI" id="CHEBI:229520"/>
        <dbReference type="ChEBI" id="CHEBI:456215"/>
    </reaction>
    <physiologicalReaction direction="left-to-right" evidence="7">
        <dbReference type="Rhea" id="RHEA:78648"/>
    </physiologicalReaction>
</comment>
<name>A0A2I0T6K4_LIMLA</name>
<comment type="catalytic activity">
    <reaction evidence="5">
        <text>2 L-cysteine = S-sulfanyl-L-cysteine + L-alanine</text>
        <dbReference type="Rhea" id="RHEA:78543"/>
        <dbReference type="ChEBI" id="CHEBI:35235"/>
        <dbReference type="ChEBI" id="CHEBI:57972"/>
        <dbReference type="ChEBI" id="CHEBI:58591"/>
    </reaction>
    <physiologicalReaction direction="left-to-right" evidence="5">
        <dbReference type="Rhea" id="RHEA:78544"/>
    </physiologicalReaction>
</comment>
<dbReference type="Proteomes" id="UP000233556">
    <property type="component" value="Unassembled WGS sequence"/>
</dbReference>
<dbReference type="GO" id="GO:0004817">
    <property type="term" value="F:cysteine-tRNA ligase activity"/>
    <property type="evidence" value="ECO:0007669"/>
    <property type="project" value="UniProtKB-EC"/>
</dbReference>
<dbReference type="InterPro" id="IPR024909">
    <property type="entry name" value="Cys-tRNA/MSH_ligase"/>
</dbReference>
<accession>A0A2I0T6K4</accession>
<dbReference type="PANTHER" id="PTHR10890">
    <property type="entry name" value="CYSTEINYL-TRNA SYNTHETASE"/>
    <property type="match status" value="1"/>
</dbReference>
<evidence type="ECO:0000256" key="4">
    <source>
        <dbReference type="ARBA" id="ARBA00047499"/>
    </source>
</evidence>
<sequence>MDDAKHLLQAISSFIRDANAYIKGQLVCEPVREDILWERLANTKVTVKAAFADDFDTSRAVAAIMDLIHHGNRQLKAVTKVAAGGDNSAVLSNVIDELVRFRAKVAAGGDNSAVLSNVIDELVRFRAKVRHYALALPDEAADAVPMEGAAGAKGPKEEQKAKRQQLMRERKPLLEACDSLRGDLAAFGIHIKQVHSQLFLSHK</sequence>
<evidence type="ECO:0000256" key="5">
    <source>
        <dbReference type="ARBA" id="ARBA00047548"/>
    </source>
</evidence>
<comment type="catalytic activity">
    <reaction evidence="8">
        <text>tRNA(Cys) + L-cysteine + ATP = L-cysteinyl-tRNA(Cys) + AMP + diphosphate</text>
        <dbReference type="Rhea" id="RHEA:17773"/>
        <dbReference type="Rhea" id="RHEA-COMP:9661"/>
        <dbReference type="Rhea" id="RHEA-COMP:9679"/>
        <dbReference type="ChEBI" id="CHEBI:30616"/>
        <dbReference type="ChEBI" id="CHEBI:33019"/>
        <dbReference type="ChEBI" id="CHEBI:35235"/>
        <dbReference type="ChEBI" id="CHEBI:78442"/>
        <dbReference type="ChEBI" id="CHEBI:78517"/>
        <dbReference type="ChEBI" id="CHEBI:456215"/>
        <dbReference type="EC" id="6.1.1.16"/>
    </reaction>
    <physiologicalReaction direction="right-to-left" evidence="8">
        <dbReference type="Rhea" id="RHEA:17775"/>
    </physiologicalReaction>
</comment>
<dbReference type="Gene3D" id="1.20.120.1910">
    <property type="entry name" value="Cysteine-tRNA ligase, C-terminal anti-codon recognition domain"/>
    <property type="match status" value="1"/>
</dbReference>
<dbReference type="GO" id="GO:0005524">
    <property type="term" value="F:ATP binding"/>
    <property type="evidence" value="ECO:0007669"/>
    <property type="project" value="InterPro"/>
</dbReference>
<gene>
    <name evidence="9" type="ORF">llap_20271</name>
</gene>
<keyword evidence="10" id="KW-1185">Reference proteome</keyword>
<comment type="similarity">
    <text evidence="1">Belongs to the class-I aminoacyl-tRNA synthetase family.</text>
</comment>
<evidence type="ECO:0000256" key="6">
    <source>
        <dbReference type="ARBA" id="ARBA00047731"/>
    </source>
</evidence>
<evidence type="ECO:0000256" key="8">
    <source>
        <dbReference type="ARBA" id="ARBA00049046"/>
    </source>
</evidence>
<evidence type="ECO:0000256" key="1">
    <source>
        <dbReference type="ARBA" id="ARBA00005594"/>
    </source>
</evidence>